<keyword evidence="2" id="KW-1185">Reference proteome</keyword>
<accession>A0ABV2AS68</accession>
<proteinExistence type="predicted"/>
<name>A0ABV2AS68_9EUKA</name>
<evidence type="ECO:0000313" key="2">
    <source>
        <dbReference type="Proteomes" id="UP001439008"/>
    </source>
</evidence>
<reference evidence="1 2" key="1">
    <citation type="journal article" date="2024" name="BMC Biol.">
        <title>Comparative genomics of Ascetosporea gives new insight into the evolutionary basis for animal parasitism in Rhizaria.</title>
        <authorList>
            <person name="Hiltunen Thoren M."/>
            <person name="Onut-Brannstrom I."/>
            <person name="Alfjorden A."/>
            <person name="Peckova H."/>
            <person name="Swords F."/>
            <person name="Hooper C."/>
            <person name="Holzer A.S."/>
            <person name="Bass D."/>
            <person name="Burki F."/>
        </authorList>
    </citation>
    <scope>NUCLEOTIDE SEQUENCE [LARGE SCALE GENOMIC DNA]</scope>
    <source>
        <strain evidence="1">20-A016</strain>
    </source>
</reference>
<dbReference type="Proteomes" id="UP001439008">
    <property type="component" value="Unassembled WGS sequence"/>
</dbReference>
<protein>
    <submittedName>
        <fullName evidence="1">Uncharacterized protein</fullName>
    </submittedName>
</protein>
<dbReference type="EMBL" id="JBDODL010002603">
    <property type="protein sequence ID" value="MES1922334.1"/>
    <property type="molecule type" value="Genomic_DNA"/>
</dbReference>
<organism evidence="1 2">
    <name type="scientific">Bonamia ostreae</name>
    <dbReference type="NCBI Taxonomy" id="126728"/>
    <lineage>
        <taxon>Eukaryota</taxon>
        <taxon>Sar</taxon>
        <taxon>Rhizaria</taxon>
        <taxon>Endomyxa</taxon>
        <taxon>Ascetosporea</taxon>
        <taxon>Haplosporida</taxon>
        <taxon>Bonamia</taxon>
    </lineage>
</organism>
<gene>
    <name evidence="1" type="ORF">MHBO_003841</name>
</gene>
<evidence type="ECO:0000313" key="1">
    <source>
        <dbReference type="EMBL" id="MES1922334.1"/>
    </source>
</evidence>
<comment type="caution">
    <text evidence="1">The sequence shown here is derived from an EMBL/GenBank/DDBJ whole genome shotgun (WGS) entry which is preliminary data.</text>
</comment>
<sequence length="89" mass="9990">MLDIVTIDHSSGYLPLSLTMNYVDGCPDSKELWDKAAAMKRCHEISNKCVGLFKDPRLEYHCLINPYNNATVEVCAPARRIFGGNHYAS</sequence>